<sequence>MATMDTTIAHIMDEPEDIKIKSSKCWNPIRPTATLLTSNGRRICIRPPFSVREYLMEISRSPLSNGSSLITKFHVVWPQSHKQGIGLICTGKINYPRRGVSIAKPYNKVCEDIDTSNLHWGAWLSRWICKTIGNELAQHRHLCQDMRSDQHDTNKKVHNHEKEERDMKEPSLPLFTLKFDAPPSSKERIIGNLHGAAINQEQPLVEPIVEMPLSQVDLLVVPCDKEELCDNASLISMPQLMNEHAIPTVNSYCADFRHVVHIANEVEEHELTSFLNTLGYIQFDNFCELDNLKEKLFAKSDLPCLTNAIFHIFGEYDDRGI</sequence>
<dbReference type="Proteomes" id="UP000000763">
    <property type="component" value="Chromosome 11"/>
</dbReference>
<proteinExistence type="predicted"/>
<dbReference type="AlphaFoldDB" id="Q2R674"/>
<reference evidence="2" key="1">
    <citation type="journal article" date="2005" name="Nature">
        <title>The map-based sequence of the rice genome.</title>
        <authorList>
            <consortium name="International rice genome sequencing project (IRGSP)"/>
            <person name="Matsumoto T."/>
            <person name="Wu J."/>
            <person name="Kanamori H."/>
            <person name="Katayose Y."/>
            <person name="Fujisawa M."/>
            <person name="Namiki N."/>
            <person name="Mizuno H."/>
            <person name="Yamamoto K."/>
            <person name="Antonio B.A."/>
            <person name="Baba T."/>
            <person name="Sakata K."/>
            <person name="Nagamura Y."/>
            <person name="Aoki H."/>
            <person name="Arikawa K."/>
            <person name="Arita K."/>
            <person name="Bito T."/>
            <person name="Chiden Y."/>
            <person name="Fujitsuka N."/>
            <person name="Fukunaka R."/>
            <person name="Hamada M."/>
            <person name="Harada C."/>
            <person name="Hayashi A."/>
            <person name="Hijishita S."/>
            <person name="Honda M."/>
            <person name="Hosokawa S."/>
            <person name="Ichikawa Y."/>
            <person name="Idonuma A."/>
            <person name="Iijima M."/>
            <person name="Ikeda M."/>
            <person name="Ikeno M."/>
            <person name="Ito K."/>
            <person name="Ito S."/>
            <person name="Ito T."/>
            <person name="Ito Y."/>
            <person name="Ito Y."/>
            <person name="Iwabuchi A."/>
            <person name="Kamiya K."/>
            <person name="Karasawa W."/>
            <person name="Kurita K."/>
            <person name="Katagiri S."/>
            <person name="Kikuta A."/>
            <person name="Kobayashi H."/>
            <person name="Kobayashi N."/>
            <person name="Machita K."/>
            <person name="Maehara T."/>
            <person name="Masukawa M."/>
            <person name="Mizubayashi T."/>
            <person name="Mukai Y."/>
            <person name="Nagasaki H."/>
            <person name="Nagata Y."/>
            <person name="Naito S."/>
            <person name="Nakashima M."/>
            <person name="Nakama Y."/>
            <person name="Nakamichi Y."/>
            <person name="Nakamura M."/>
            <person name="Meguro A."/>
            <person name="Negishi M."/>
            <person name="Ohta I."/>
            <person name="Ohta T."/>
            <person name="Okamoto M."/>
            <person name="Ono N."/>
            <person name="Saji S."/>
            <person name="Sakaguchi M."/>
            <person name="Sakai K."/>
            <person name="Shibata M."/>
            <person name="Shimokawa T."/>
            <person name="Song J."/>
            <person name="Takazaki Y."/>
            <person name="Terasawa K."/>
            <person name="Tsugane M."/>
            <person name="Tsuji K."/>
            <person name="Ueda S."/>
            <person name="Waki K."/>
            <person name="Yamagata H."/>
            <person name="Yamamoto M."/>
            <person name="Yamamoto S."/>
            <person name="Yamane H."/>
            <person name="Yoshiki S."/>
            <person name="Yoshihara R."/>
            <person name="Yukawa K."/>
            <person name="Zhong H."/>
            <person name="Yano M."/>
            <person name="Yuan Q."/>
            <person name="Ouyang S."/>
            <person name="Liu J."/>
            <person name="Jones K.M."/>
            <person name="Gansberger K."/>
            <person name="Moffat K."/>
            <person name="Hill J."/>
            <person name="Bera J."/>
            <person name="Fadrosh D."/>
            <person name="Jin S."/>
            <person name="Johri S."/>
            <person name="Kim M."/>
            <person name="Overton L."/>
            <person name="Reardon M."/>
            <person name="Tsitrin T."/>
            <person name="Vuong H."/>
            <person name="Weaver B."/>
            <person name="Ciecko A."/>
            <person name="Tallon L."/>
            <person name="Jackson J."/>
            <person name="Pai G."/>
            <person name="Aken S.V."/>
            <person name="Utterback T."/>
            <person name="Reidmuller S."/>
            <person name="Feldblyum T."/>
            <person name="Hsiao J."/>
            <person name="Zismann V."/>
            <person name="Iobst S."/>
            <person name="de Vazeille A.R."/>
            <person name="Buell C.R."/>
            <person name="Ying K."/>
            <person name="Li Y."/>
            <person name="Lu T."/>
            <person name="Huang Y."/>
            <person name="Zhao Q."/>
            <person name="Feng Q."/>
            <person name="Zhang L."/>
            <person name="Zhu J."/>
            <person name="Weng Q."/>
            <person name="Mu J."/>
            <person name="Lu Y."/>
            <person name="Fan D."/>
            <person name="Liu Y."/>
            <person name="Guan J."/>
            <person name="Zhang Y."/>
            <person name="Yu S."/>
            <person name="Liu X."/>
            <person name="Zhang Y."/>
            <person name="Hong G."/>
            <person name="Han B."/>
            <person name="Choisne N."/>
            <person name="Demange N."/>
            <person name="Orjeda G."/>
            <person name="Samain S."/>
            <person name="Cattolico L."/>
            <person name="Pelletier E."/>
            <person name="Couloux A."/>
            <person name="Segurens B."/>
            <person name="Wincker P."/>
            <person name="D'Hont A."/>
            <person name="Scarpelli C."/>
            <person name="Weissenbach J."/>
            <person name="Salanoubat M."/>
            <person name="Quetier F."/>
            <person name="Yu Y."/>
            <person name="Kim H.R."/>
            <person name="Rambo T."/>
            <person name="Currie J."/>
            <person name="Collura K."/>
            <person name="Luo M."/>
            <person name="Yang T."/>
            <person name="Ammiraju J.S.S."/>
            <person name="Engler F."/>
            <person name="Soderlund C."/>
            <person name="Wing R.A."/>
            <person name="Palmer L.E."/>
            <person name="de la Bastide M."/>
            <person name="Spiegel L."/>
            <person name="Nascimento L."/>
            <person name="Zutavern T."/>
            <person name="O'Shaughnessy A."/>
            <person name="Dike S."/>
            <person name="Dedhia N."/>
            <person name="Preston R."/>
            <person name="Balija V."/>
            <person name="McCombie W.R."/>
            <person name="Chow T."/>
            <person name="Chen H."/>
            <person name="Chung M."/>
            <person name="Chen C."/>
            <person name="Shaw J."/>
            <person name="Wu H."/>
            <person name="Hsiao K."/>
            <person name="Chao Y."/>
            <person name="Chu M."/>
            <person name="Cheng C."/>
            <person name="Hour A."/>
            <person name="Lee P."/>
            <person name="Lin S."/>
            <person name="Lin Y."/>
            <person name="Liou J."/>
            <person name="Liu S."/>
            <person name="Hsing Y."/>
            <person name="Raghuvanshi S."/>
            <person name="Mohanty A."/>
            <person name="Bharti A.K."/>
            <person name="Gaur A."/>
            <person name="Gupta V."/>
            <person name="Kumar D."/>
            <person name="Ravi V."/>
            <person name="Vij S."/>
            <person name="Kapur A."/>
            <person name="Khurana P."/>
            <person name="Khurana P."/>
            <person name="Khurana J.P."/>
            <person name="Tyagi A.K."/>
            <person name="Gaikwad K."/>
            <person name="Singh A."/>
            <person name="Dalal V."/>
            <person name="Srivastava S."/>
            <person name="Dixit A."/>
            <person name="Pal A.K."/>
            <person name="Ghazi I.A."/>
            <person name="Yadav M."/>
            <person name="Pandit A."/>
            <person name="Bhargava A."/>
            <person name="Sureshbabu K."/>
            <person name="Batra K."/>
            <person name="Sharma T.R."/>
            <person name="Mohapatra T."/>
            <person name="Singh N.K."/>
            <person name="Messing J."/>
            <person name="Nelson A.B."/>
            <person name="Fuks G."/>
            <person name="Kavchok S."/>
            <person name="Keizer G."/>
            <person name="Linton E."/>
            <person name="Llaca V."/>
            <person name="Song R."/>
            <person name="Tanyolac B."/>
            <person name="Young S."/>
            <person name="Ho-Il K."/>
            <person name="Hahn J.H."/>
            <person name="Sangsakoo G."/>
            <person name="Vanavichit A."/>
            <person name="de Mattos Luiz.A.T."/>
            <person name="Zimmer P.D."/>
            <person name="Malone G."/>
            <person name="Dellagostin O."/>
            <person name="de Oliveira A.C."/>
            <person name="Bevan M."/>
            <person name="Bancroft I."/>
            <person name="Minx P."/>
            <person name="Cordum H."/>
            <person name="Wilson R."/>
            <person name="Cheng Z."/>
            <person name="Jin W."/>
            <person name="Jiang J."/>
            <person name="Leong S.A."/>
            <person name="Iwama H."/>
            <person name="Gojobori T."/>
            <person name="Itoh T."/>
            <person name="Niimura Y."/>
            <person name="Fujii Y."/>
            <person name="Habara T."/>
            <person name="Sakai H."/>
            <person name="Sato Y."/>
            <person name="Wilson G."/>
            <person name="Kumar K."/>
            <person name="McCouch S."/>
            <person name="Juretic N."/>
            <person name="Hoen D."/>
            <person name="Wright S."/>
            <person name="Bruskiewich R."/>
            <person name="Bureau T."/>
            <person name="Miyao A."/>
            <person name="Hirochika H."/>
            <person name="Nishikawa T."/>
            <person name="Kadowaki K."/>
            <person name="Sugiura M."/>
            <person name="Burr B."/>
            <person name="Sasaki T."/>
        </authorList>
    </citation>
    <scope>NUCLEOTIDE SEQUENCE [LARGE SCALE GENOMIC DNA]</scope>
    <source>
        <strain evidence="2">cv. Nipponbare</strain>
    </source>
</reference>
<accession>Q2R674</accession>
<name>Q2R674_ORYSJ</name>
<evidence type="ECO:0008006" key="3">
    <source>
        <dbReference type="Google" id="ProtNLM"/>
    </source>
</evidence>
<dbReference type="EMBL" id="AC148235">
    <property type="protein sequence ID" value="AAX95488.1"/>
    <property type="molecule type" value="Genomic_DNA"/>
</dbReference>
<reference evidence="2" key="2">
    <citation type="journal article" date="2008" name="Nucleic Acids Res.">
        <title>The rice annotation project database (RAP-DB): 2008 update.</title>
        <authorList>
            <consortium name="The rice annotation project (RAP)"/>
        </authorList>
    </citation>
    <scope>GENOME REANNOTATION</scope>
    <source>
        <strain evidence="2">cv. Nipponbare</strain>
    </source>
</reference>
<evidence type="ECO:0000313" key="1">
    <source>
        <dbReference type="EMBL" id="AAX95488.1"/>
    </source>
</evidence>
<evidence type="ECO:0000313" key="2">
    <source>
        <dbReference type="Proteomes" id="UP000000763"/>
    </source>
</evidence>
<organism evidence="1 2">
    <name type="scientific">Oryza sativa subsp. japonica</name>
    <name type="common">Rice</name>
    <dbReference type="NCBI Taxonomy" id="39947"/>
    <lineage>
        <taxon>Eukaryota</taxon>
        <taxon>Viridiplantae</taxon>
        <taxon>Streptophyta</taxon>
        <taxon>Embryophyta</taxon>
        <taxon>Tracheophyta</taxon>
        <taxon>Spermatophyta</taxon>
        <taxon>Magnoliopsida</taxon>
        <taxon>Liliopsida</taxon>
        <taxon>Poales</taxon>
        <taxon>Poaceae</taxon>
        <taxon>BOP clade</taxon>
        <taxon>Oryzoideae</taxon>
        <taxon>Oryzeae</taxon>
        <taxon>Oryzinae</taxon>
        <taxon>Oryza</taxon>
        <taxon>Oryza sativa</taxon>
    </lineage>
</organism>
<protein>
    <recommendedName>
        <fullName evidence="3">Retrotransposon, putative, centromere-specific</fullName>
    </recommendedName>
</protein>